<dbReference type="InterPro" id="IPR012347">
    <property type="entry name" value="Ferritin-like"/>
</dbReference>
<dbReference type="Proteomes" id="UP000030428">
    <property type="component" value="Unassembled WGS sequence"/>
</dbReference>
<feature type="domain" description="DUF2202" evidence="2">
    <location>
        <begin position="66"/>
        <end position="226"/>
    </location>
</feature>
<organism evidence="3 4">
    <name type="scientific">Candidatus Thiomargarita nelsonii</name>
    <dbReference type="NCBI Taxonomy" id="1003181"/>
    <lineage>
        <taxon>Bacteria</taxon>
        <taxon>Pseudomonadati</taxon>
        <taxon>Pseudomonadota</taxon>
        <taxon>Gammaproteobacteria</taxon>
        <taxon>Thiotrichales</taxon>
        <taxon>Thiotrichaceae</taxon>
        <taxon>Thiomargarita</taxon>
    </lineage>
</organism>
<name>A0A4E0REA6_9GAMM</name>
<reference evidence="3 4" key="1">
    <citation type="journal article" date="2016" name="Front. Microbiol.">
        <title>Single-Cell (Meta-)Genomics of a Dimorphic Candidatus Thiomargarita nelsonii Reveals Genomic Plasticity.</title>
        <authorList>
            <person name="Flood B.E."/>
            <person name="Fliss P."/>
            <person name="Jones D.S."/>
            <person name="Dick G.J."/>
            <person name="Jain S."/>
            <person name="Kaster A.K."/>
            <person name="Winkel M."/>
            <person name="Mussmann M."/>
            <person name="Bailey J."/>
        </authorList>
    </citation>
    <scope>NUCLEOTIDE SEQUENCE [LARGE SCALE GENOMIC DNA]</scope>
    <source>
        <strain evidence="3">Hydrate Ridge</strain>
    </source>
</reference>
<dbReference type="SUPFAM" id="SSF47240">
    <property type="entry name" value="Ferritin-like"/>
    <property type="match status" value="1"/>
</dbReference>
<comment type="caution">
    <text evidence="3">The sequence shown here is derived from an EMBL/GenBank/DDBJ whole genome shotgun (WGS) entry which is preliminary data.</text>
</comment>
<feature type="signal peptide" evidence="1">
    <location>
        <begin position="1"/>
        <end position="19"/>
    </location>
</feature>
<keyword evidence="4" id="KW-1185">Reference proteome</keyword>
<feature type="chain" id="PRO_5020035691" description="DUF2202 domain-containing protein" evidence="1">
    <location>
        <begin position="20"/>
        <end position="249"/>
    </location>
</feature>
<evidence type="ECO:0000313" key="4">
    <source>
        <dbReference type="Proteomes" id="UP000030428"/>
    </source>
</evidence>
<dbReference type="InterPro" id="IPR019243">
    <property type="entry name" value="DUF2202"/>
</dbReference>
<sequence length="249" mass="28114">MKRIISVAIAMILVSAAWAGASAQTLQDTLQQVGRGYQGMGRGMGGCVDPDTILAQFDYQELSQEEIDNLLHMRGEEKLARDVYLTLSETWKLPVFRNIPRSEQRHCNAVKALLTKYKLDDPYVDDTVGVFADATFTNLYNELVATGRTSLIDALTVGAIIEDLDLVDLENALAQTDNLDIQFVYQNLSKGSRNHLRAFVRLLRRFGVSYTPRYLDMDTYQDIINSPKERGYVYDDQGKKSFLCGRKPQ</sequence>
<evidence type="ECO:0000256" key="1">
    <source>
        <dbReference type="SAM" id="SignalP"/>
    </source>
</evidence>
<evidence type="ECO:0000259" key="2">
    <source>
        <dbReference type="Pfam" id="PF09968"/>
    </source>
</evidence>
<proteinExistence type="predicted"/>
<keyword evidence="1" id="KW-0732">Signal</keyword>
<dbReference type="InterPro" id="IPR009078">
    <property type="entry name" value="Ferritin-like_SF"/>
</dbReference>
<accession>A0A4E0REA6</accession>
<dbReference type="Gene3D" id="1.20.1260.10">
    <property type="match status" value="1"/>
</dbReference>
<dbReference type="AlphaFoldDB" id="A0A4E0REA6"/>
<dbReference type="EMBL" id="JSZA02000183">
    <property type="protein sequence ID" value="TGO02226.1"/>
    <property type="molecule type" value="Genomic_DNA"/>
</dbReference>
<evidence type="ECO:0000313" key="3">
    <source>
        <dbReference type="EMBL" id="TGO02226.1"/>
    </source>
</evidence>
<dbReference type="CDD" id="cd01048">
    <property type="entry name" value="Ferritin_like_AB2"/>
    <property type="match status" value="1"/>
</dbReference>
<protein>
    <recommendedName>
        <fullName evidence="2">DUF2202 domain-containing protein</fullName>
    </recommendedName>
</protein>
<gene>
    <name evidence="3" type="ORF">PN36_28360</name>
</gene>
<dbReference type="Pfam" id="PF09968">
    <property type="entry name" value="DUF2202"/>
    <property type="match status" value="1"/>
</dbReference>